<protein>
    <recommendedName>
        <fullName evidence="2">poly(ADP-ribose) glycohydrolase</fullName>
        <ecNumber evidence="2">3.2.1.143</ecNumber>
    </recommendedName>
</protein>
<dbReference type="GO" id="GO:0006282">
    <property type="term" value="P:regulation of DNA repair"/>
    <property type="evidence" value="ECO:0007669"/>
    <property type="project" value="InterPro"/>
</dbReference>
<dbReference type="PANTHER" id="PTHR12837:SF0">
    <property type="entry name" value="POLY(ADP-RIBOSE) GLYCOHYDROLASE"/>
    <property type="match status" value="1"/>
</dbReference>
<dbReference type="EMBL" id="GIBP01004256">
    <property type="protein sequence ID" value="NDV33225.1"/>
    <property type="molecule type" value="Transcribed_RNA"/>
</dbReference>
<organism evidence="7">
    <name type="scientific">Arcella intermedia</name>
    <dbReference type="NCBI Taxonomy" id="1963864"/>
    <lineage>
        <taxon>Eukaryota</taxon>
        <taxon>Amoebozoa</taxon>
        <taxon>Tubulinea</taxon>
        <taxon>Elardia</taxon>
        <taxon>Arcellinida</taxon>
        <taxon>Sphaerothecina</taxon>
        <taxon>Arcellidae</taxon>
        <taxon>Arcella</taxon>
    </lineage>
</organism>
<dbReference type="InterPro" id="IPR046372">
    <property type="entry name" value="PARG_cat_C"/>
</dbReference>
<dbReference type="GO" id="GO:0005737">
    <property type="term" value="C:cytoplasm"/>
    <property type="evidence" value="ECO:0007669"/>
    <property type="project" value="TreeGrafter"/>
</dbReference>
<dbReference type="Pfam" id="PF20811">
    <property type="entry name" value="PARG_cat_N"/>
    <property type="match status" value="1"/>
</dbReference>
<dbReference type="AlphaFoldDB" id="A0A6B2L8F9"/>
<evidence type="ECO:0000256" key="1">
    <source>
        <dbReference type="ARBA" id="ARBA00009545"/>
    </source>
</evidence>
<dbReference type="InterPro" id="IPR048362">
    <property type="entry name" value="PARG_helical"/>
</dbReference>
<feature type="binding site" evidence="4">
    <location>
        <position position="149"/>
    </location>
    <ligand>
        <name>substrate</name>
    </ligand>
</feature>
<keyword evidence="3" id="KW-0378">Hydrolase</keyword>
<reference evidence="7" key="1">
    <citation type="journal article" date="2020" name="J. Eukaryot. Microbiol.">
        <title>De novo Sequencing, Assembly and Annotation of the Transcriptome for the Free-Living Testate Amoeba Arcella intermedia.</title>
        <authorList>
            <person name="Ribeiro G.M."/>
            <person name="Porfirio-Sousa A.L."/>
            <person name="Maurer-Alcala X.X."/>
            <person name="Katz L.A."/>
            <person name="Lahr D.J.G."/>
        </authorList>
    </citation>
    <scope>NUCLEOTIDE SEQUENCE</scope>
</reference>
<evidence type="ECO:0000259" key="6">
    <source>
        <dbReference type="Pfam" id="PF20811"/>
    </source>
</evidence>
<evidence type="ECO:0000256" key="2">
    <source>
        <dbReference type="ARBA" id="ARBA00012255"/>
    </source>
</evidence>
<dbReference type="PANTHER" id="PTHR12837">
    <property type="entry name" value="POLY ADP-RIBOSE GLYCOHYDROLASE"/>
    <property type="match status" value="1"/>
</dbReference>
<dbReference type="GO" id="GO:0009225">
    <property type="term" value="P:nucleotide-sugar metabolic process"/>
    <property type="evidence" value="ECO:0007669"/>
    <property type="project" value="TreeGrafter"/>
</dbReference>
<evidence type="ECO:0000313" key="7">
    <source>
        <dbReference type="EMBL" id="NDV33225.1"/>
    </source>
</evidence>
<feature type="domain" description="PARG helical" evidence="6">
    <location>
        <begin position="16"/>
        <end position="77"/>
    </location>
</feature>
<accession>A0A6B2L8F9</accession>
<dbReference type="InterPro" id="IPR007724">
    <property type="entry name" value="Poly_GlycHdrlase"/>
</dbReference>
<dbReference type="GO" id="GO:0005975">
    <property type="term" value="P:carbohydrate metabolic process"/>
    <property type="evidence" value="ECO:0007669"/>
    <property type="project" value="InterPro"/>
</dbReference>
<proteinExistence type="inferred from homology"/>
<sequence length="323" mass="36047">MEVEISGSELFRHTHARKSLLVPRKIVACLLANAFFGTLSPQHPNSNRTLNFATFLKSDQHAFGLSCIINYFICVYSYPNLLEGHITIQLNVLEENSTQFWSTSTTLIRPLLGCDSDKIEHTPPHLAAIVNFANPYPGGLLLSGAGLLQEEILYLIRPELLVTIFFCDKMRDNEAIIVNGTRLFSLHEGYRWDTQFLGKPQDLLTQSSSQVISIDAAGMRAEGLKFYLRDLNKAYCGFSGALDENNAPLGISTGNWGCGAFGMNKEIKAIQQMLASSQAGRSLYYHTFGDEKLAEHLQQINNSFVDKKMTVSQVYLQQIEGLK</sequence>
<dbReference type="GO" id="GO:0005634">
    <property type="term" value="C:nucleus"/>
    <property type="evidence" value="ECO:0007669"/>
    <property type="project" value="TreeGrafter"/>
</dbReference>
<evidence type="ECO:0000256" key="3">
    <source>
        <dbReference type="ARBA" id="ARBA00022801"/>
    </source>
</evidence>
<comment type="similarity">
    <text evidence="1">Belongs to the poly(ADP-ribose) glycohydrolase family.</text>
</comment>
<name>A0A6B2L8F9_9EUKA</name>
<feature type="binding site" evidence="4">
    <location>
        <position position="190"/>
    </location>
    <ligand>
        <name>substrate</name>
    </ligand>
</feature>
<evidence type="ECO:0000259" key="5">
    <source>
        <dbReference type="Pfam" id="PF05028"/>
    </source>
</evidence>
<feature type="binding site" evidence="4">
    <location>
        <position position="134"/>
    </location>
    <ligand>
        <name>substrate</name>
    </ligand>
</feature>
<evidence type="ECO:0000256" key="4">
    <source>
        <dbReference type="PIRSR" id="PIRSR607724-2"/>
    </source>
</evidence>
<dbReference type="Pfam" id="PF05028">
    <property type="entry name" value="PARG_cat_C"/>
    <property type="match status" value="1"/>
</dbReference>
<dbReference type="EC" id="3.2.1.143" evidence="2"/>
<feature type="domain" description="PARG catalytic Macro" evidence="5">
    <location>
        <begin position="99"/>
        <end position="294"/>
    </location>
</feature>
<dbReference type="GO" id="GO:0004649">
    <property type="term" value="F:poly(ADP-ribose) glycohydrolase activity"/>
    <property type="evidence" value="ECO:0007669"/>
    <property type="project" value="UniProtKB-EC"/>
</dbReference>
<dbReference type="GO" id="GO:1990966">
    <property type="term" value="P:ATP generation from poly-ADP-D-ribose"/>
    <property type="evidence" value="ECO:0007669"/>
    <property type="project" value="TreeGrafter"/>
</dbReference>